<evidence type="ECO:0000256" key="2">
    <source>
        <dbReference type="ARBA" id="ARBA00022670"/>
    </source>
</evidence>
<evidence type="ECO:0000256" key="5">
    <source>
        <dbReference type="PIRSR" id="PIRSR615500-1"/>
    </source>
</evidence>
<dbReference type="PROSITE" id="PS51892">
    <property type="entry name" value="SUBTILASE"/>
    <property type="match status" value="1"/>
</dbReference>
<keyword evidence="4 6" id="KW-0720">Serine protease</keyword>
<dbReference type="PANTHER" id="PTHR43806:SF11">
    <property type="entry name" value="CEREVISIN-RELATED"/>
    <property type="match status" value="1"/>
</dbReference>
<dbReference type="InterPro" id="IPR022398">
    <property type="entry name" value="Peptidase_S8_His-AS"/>
</dbReference>
<dbReference type="InterPro" id="IPR036852">
    <property type="entry name" value="Peptidase_S8/S53_dom_sf"/>
</dbReference>
<evidence type="ECO:0000256" key="1">
    <source>
        <dbReference type="ARBA" id="ARBA00011073"/>
    </source>
</evidence>
<dbReference type="InterPro" id="IPR015500">
    <property type="entry name" value="Peptidase_S8_subtilisin-rel"/>
</dbReference>
<dbReference type="GO" id="GO:0006508">
    <property type="term" value="P:proteolysis"/>
    <property type="evidence" value="ECO:0007669"/>
    <property type="project" value="UniProtKB-KW"/>
</dbReference>
<evidence type="ECO:0000256" key="3">
    <source>
        <dbReference type="ARBA" id="ARBA00022801"/>
    </source>
</evidence>
<gene>
    <name evidence="8" type="ORF">IAB44_12420</name>
</gene>
<dbReference type="AlphaFoldDB" id="A0A9D1JKN1"/>
<organism evidence="8 9">
    <name type="scientific">Candidatus Limivivens intestinipullorum</name>
    <dbReference type="NCBI Taxonomy" id="2840858"/>
    <lineage>
        <taxon>Bacteria</taxon>
        <taxon>Bacillati</taxon>
        <taxon>Bacillota</taxon>
        <taxon>Clostridia</taxon>
        <taxon>Lachnospirales</taxon>
        <taxon>Lachnospiraceae</taxon>
        <taxon>Lachnospiraceae incertae sedis</taxon>
        <taxon>Candidatus Limivivens</taxon>
    </lineage>
</organism>
<reference evidence="8" key="2">
    <citation type="journal article" date="2021" name="PeerJ">
        <title>Extensive microbial diversity within the chicken gut microbiome revealed by metagenomics and culture.</title>
        <authorList>
            <person name="Gilroy R."/>
            <person name="Ravi A."/>
            <person name="Getino M."/>
            <person name="Pursley I."/>
            <person name="Horton D.L."/>
            <person name="Alikhan N.F."/>
            <person name="Baker D."/>
            <person name="Gharbi K."/>
            <person name="Hall N."/>
            <person name="Watson M."/>
            <person name="Adriaenssens E.M."/>
            <person name="Foster-Nyarko E."/>
            <person name="Jarju S."/>
            <person name="Secka A."/>
            <person name="Antonio M."/>
            <person name="Oren A."/>
            <person name="Chaudhuri R.R."/>
            <person name="La Ragione R."/>
            <person name="Hildebrand F."/>
            <person name="Pallen M.J."/>
        </authorList>
    </citation>
    <scope>NUCLEOTIDE SEQUENCE</scope>
    <source>
        <strain evidence="8">CHK190-19873</strain>
    </source>
</reference>
<dbReference type="Pfam" id="PF00082">
    <property type="entry name" value="Peptidase_S8"/>
    <property type="match status" value="1"/>
</dbReference>
<name>A0A9D1JKN1_9FIRM</name>
<dbReference type="PRINTS" id="PR00723">
    <property type="entry name" value="SUBTILISIN"/>
</dbReference>
<evidence type="ECO:0000313" key="8">
    <source>
        <dbReference type="EMBL" id="HIS32330.1"/>
    </source>
</evidence>
<comment type="similarity">
    <text evidence="1 6">Belongs to the peptidase S8 family.</text>
</comment>
<evidence type="ECO:0000259" key="7">
    <source>
        <dbReference type="Pfam" id="PF00082"/>
    </source>
</evidence>
<evidence type="ECO:0000256" key="6">
    <source>
        <dbReference type="PROSITE-ProRule" id="PRU01240"/>
    </source>
</evidence>
<keyword evidence="3 6" id="KW-0378">Hydrolase</keyword>
<keyword evidence="2 6" id="KW-0645">Protease</keyword>
<reference evidence="8" key="1">
    <citation type="submission" date="2020-10" db="EMBL/GenBank/DDBJ databases">
        <authorList>
            <person name="Gilroy R."/>
        </authorList>
    </citation>
    <scope>NUCLEOTIDE SEQUENCE</scope>
    <source>
        <strain evidence="8">CHK190-19873</strain>
    </source>
</reference>
<evidence type="ECO:0000256" key="4">
    <source>
        <dbReference type="ARBA" id="ARBA00022825"/>
    </source>
</evidence>
<evidence type="ECO:0000313" key="9">
    <source>
        <dbReference type="Proteomes" id="UP000823935"/>
    </source>
</evidence>
<dbReference type="InterPro" id="IPR050131">
    <property type="entry name" value="Peptidase_S8_subtilisin-like"/>
</dbReference>
<sequence>MDRVRKMIGAQEAYRQGILGRGVVIAVLDTGAAPHPDFSGRLLDFRDFVKGKHTFYDDCSHGTHVCGILAGDGRLSQGRFAGIAPGAELLPVKVLDRRGNGAREDMEAGIRWVIQNRIKYGIRILNISVGTAREDADLDRHILKAVEDAWDSGLVVVAAGGNMGPAPMSITVPGSSRKVITVGASDDCPKTRELRGIHPCYSGRGPTRECVCKPDITAPGSNITACGSRFGRGISAYQTKSGTSMATPVVSGAIALLLEKYPDMTNVEVKMRLKETAVDLGMPRNRQGWGQIHVGRLLRQPFRLAEPLSVKKRD</sequence>
<feature type="active site" description="Charge relay system" evidence="5 6">
    <location>
        <position position="244"/>
    </location>
</feature>
<dbReference type="GO" id="GO:0004252">
    <property type="term" value="F:serine-type endopeptidase activity"/>
    <property type="evidence" value="ECO:0007669"/>
    <property type="project" value="UniProtKB-UniRule"/>
</dbReference>
<feature type="active site" description="Charge relay system" evidence="5 6">
    <location>
        <position position="29"/>
    </location>
</feature>
<proteinExistence type="inferred from homology"/>
<dbReference type="PROSITE" id="PS00138">
    <property type="entry name" value="SUBTILASE_SER"/>
    <property type="match status" value="1"/>
</dbReference>
<feature type="active site" description="Charge relay system" evidence="5 6">
    <location>
        <position position="61"/>
    </location>
</feature>
<dbReference type="PROSITE" id="PS00137">
    <property type="entry name" value="SUBTILASE_HIS"/>
    <property type="match status" value="1"/>
</dbReference>
<dbReference type="PANTHER" id="PTHR43806">
    <property type="entry name" value="PEPTIDASE S8"/>
    <property type="match status" value="1"/>
</dbReference>
<dbReference type="InterPro" id="IPR023828">
    <property type="entry name" value="Peptidase_S8_Ser-AS"/>
</dbReference>
<dbReference type="Gene3D" id="3.40.50.200">
    <property type="entry name" value="Peptidase S8/S53 domain"/>
    <property type="match status" value="1"/>
</dbReference>
<dbReference type="CDD" id="cd07487">
    <property type="entry name" value="Peptidases_S8_1"/>
    <property type="match status" value="1"/>
</dbReference>
<dbReference type="EMBL" id="DVIQ01000075">
    <property type="protein sequence ID" value="HIS32330.1"/>
    <property type="molecule type" value="Genomic_DNA"/>
</dbReference>
<accession>A0A9D1JKN1</accession>
<feature type="domain" description="Peptidase S8/S53" evidence="7">
    <location>
        <begin position="20"/>
        <end position="290"/>
    </location>
</feature>
<dbReference type="Proteomes" id="UP000823935">
    <property type="component" value="Unassembled WGS sequence"/>
</dbReference>
<dbReference type="InterPro" id="IPR000209">
    <property type="entry name" value="Peptidase_S8/S53_dom"/>
</dbReference>
<dbReference type="SUPFAM" id="SSF52743">
    <property type="entry name" value="Subtilisin-like"/>
    <property type="match status" value="1"/>
</dbReference>
<comment type="caution">
    <text evidence="8">The sequence shown here is derived from an EMBL/GenBank/DDBJ whole genome shotgun (WGS) entry which is preliminary data.</text>
</comment>
<protein>
    <submittedName>
        <fullName evidence="8">S8 family peptidase</fullName>
    </submittedName>
</protein>